<sequence>MLGKHSLAIPPIRNHLPRYQSTMAKTQAAPSSPPRVPFHSPTLKRRSVSGNRALWSGFLKRNYTSLKEDHPDWAPKDIRAHVGKLWAASPENPKNH</sequence>
<evidence type="ECO:0000313" key="3">
    <source>
        <dbReference type="Proteomes" id="UP000807716"/>
    </source>
</evidence>
<protein>
    <submittedName>
        <fullName evidence="2">Uncharacterized protein</fullName>
    </submittedName>
</protein>
<dbReference type="OrthoDB" id="10426234at2759"/>
<keyword evidence="3" id="KW-1185">Reference proteome</keyword>
<name>A0A9P6U4E1_9FUNG</name>
<proteinExistence type="predicted"/>
<dbReference type="EMBL" id="JAAAJB010000259">
    <property type="protein sequence ID" value="KAG0260137.1"/>
    <property type="molecule type" value="Genomic_DNA"/>
</dbReference>
<feature type="region of interest" description="Disordered" evidence="1">
    <location>
        <begin position="1"/>
        <end position="45"/>
    </location>
</feature>
<gene>
    <name evidence="2" type="ORF">DFQ27_003686</name>
</gene>
<feature type="compositionally biased region" description="Polar residues" evidence="1">
    <location>
        <begin position="19"/>
        <end position="30"/>
    </location>
</feature>
<dbReference type="AlphaFoldDB" id="A0A9P6U4E1"/>
<evidence type="ECO:0000256" key="1">
    <source>
        <dbReference type="SAM" id="MobiDB-lite"/>
    </source>
</evidence>
<comment type="caution">
    <text evidence="2">The sequence shown here is derived from an EMBL/GenBank/DDBJ whole genome shotgun (WGS) entry which is preliminary data.</text>
</comment>
<accession>A0A9P6U4E1</accession>
<reference evidence="2" key="1">
    <citation type="journal article" date="2020" name="Fungal Divers.">
        <title>Resolving the Mortierellaceae phylogeny through synthesis of multi-gene phylogenetics and phylogenomics.</title>
        <authorList>
            <person name="Vandepol N."/>
            <person name="Liber J."/>
            <person name="Desiro A."/>
            <person name="Na H."/>
            <person name="Kennedy M."/>
            <person name="Barry K."/>
            <person name="Grigoriev I.V."/>
            <person name="Miller A.N."/>
            <person name="O'Donnell K."/>
            <person name="Stajich J.E."/>
            <person name="Bonito G."/>
        </authorList>
    </citation>
    <scope>NUCLEOTIDE SEQUENCE</scope>
    <source>
        <strain evidence="2">BC1065</strain>
    </source>
</reference>
<evidence type="ECO:0000313" key="2">
    <source>
        <dbReference type="EMBL" id="KAG0260137.1"/>
    </source>
</evidence>
<dbReference type="Proteomes" id="UP000807716">
    <property type="component" value="Unassembled WGS sequence"/>
</dbReference>
<organism evidence="2 3">
    <name type="scientific">Actinomortierella ambigua</name>
    <dbReference type="NCBI Taxonomy" id="1343610"/>
    <lineage>
        <taxon>Eukaryota</taxon>
        <taxon>Fungi</taxon>
        <taxon>Fungi incertae sedis</taxon>
        <taxon>Mucoromycota</taxon>
        <taxon>Mortierellomycotina</taxon>
        <taxon>Mortierellomycetes</taxon>
        <taxon>Mortierellales</taxon>
        <taxon>Mortierellaceae</taxon>
        <taxon>Actinomortierella</taxon>
    </lineage>
</organism>